<protein>
    <submittedName>
        <fullName evidence="3">Transcription termination factor Rho</fullName>
    </submittedName>
</protein>
<feature type="compositionally biased region" description="Low complexity" evidence="1">
    <location>
        <begin position="81"/>
        <end position="98"/>
    </location>
</feature>
<feature type="domain" description="Rho termination factor-like N-terminal" evidence="2">
    <location>
        <begin position="40"/>
        <end position="80"/>
    </location>
</feature>
<dbReference type="Proteomes" id="UP000011731">
    <property type="component" value="Unassembled WGS sequence"/>
</dbReference>
<dbReference type="SMART" id="SM00959">
    <property type="entry name" value="Rho_N"/>
    <property type="match status" value="1"/>
</dbReference>
<dbReference type="Pfam" id="PF07498">
    <property type="entry name" value="Rho_N"/>
    <property type="match status" value="1"/>
</dbReference>
<dbReference type="EMBL" id="AOEX01000024">
    <property type="protein sequence ID" value="EME66416.1"/>
    <property type="molecule type" value="Genomic_DNA"/>
</dbReference>
<sequence length="98" mass="9839">MTDTDLIATPVLDTTDSSAGAQATDPAQTAPRAGGRRGAGLSGMVLAELRTLAAELGIKGTSGMRKGDLIAAIKERQSGGAAEPAPAAEQPARPARTR</sequence>
<dbReference type="InterPro" id="IPR036269">
    <property type="entry name" value="Rho_N_sf"/>
</dbReference>
<feature type="non-terminal residue" evidence="3">
    <location>
        <position position="98"/>
    </location>
</feature>
<dbReference type="Gene3D" id="1.10.720.10">
    <property type="match status" value="1"/>
</dbReference>
<name>M2XZU9_9NOCA</name>
<feature type="region of interest" description="Disordered" evidence="1">
    <location>
        <begin position="1"/>
        <end position="39"/>
    </location>
</feature>
<accession>M2XZU9</accession>
<organism evidence="3 4">
    <name type="scientific">Rhodococcus ruber BKS 20-38</name>
    <dbReference type="NCBI Taxonomy" id="1278076"/>
    <lineage>
        <taxon>Bacteria</taxon>
        <taxon>Bacillati</taxon>
        <taxon>Actinomycetota</taxon>
        <taxon>Actinomycetes</taxon>
        <taxon>Mycobacteriales</taxon>
        <taxon>Nocardiaceae</taxon>
        <taxon>Rhodococcus</taxon>
    </lineage>
</organism>
<feature type="region of interest" description="Disordered" evidence="1">
    <location>
        <begin position="75"/>
        <end position="98"/>
    </location>
</feature>
<dbReference type="SUPFAM" id="SSF68912">
    <property type="entry name" value="Rho N-terminal domain-like"/>
    <property type="match status" value="1"/>
</dbReference>
<dbReference type="AlphaFoldDB" id="M2XZU9"/>
<dbReference type="GO" id="GO:0006353">
    <property type="term" value="P:DNA-templated transcription termination"/>
    <property type="evidence" value="ECO:0007669"/>
    <property type="project" value="InterPro"/>
</dbReference>
<comment type="caution">
    <text evidence="3">The sequence shown here is derived from an EMBL/GenBank/DDBJ whole genome shotgun (WGS) entry which is preliminary data.</text>
</comment>
<gene>
    <name evidence="3" type="ORF">G352_05752</name>
</gene>
<evidence type="ECO:0000259" key="2">
    <source>
        <dbReference type="SMART" id="SM00959"/>
    </source>
</evidence>
<evidence type="ECO:0000256" key="1">
    <source>
        <dbReference type="SAM" id="MobiDB-lite"/>
    </source>
</evidence>
<evidence type="ECO:0000313" key="3">
    <source>
        <dbReference type="EMBL" id="EME66416.1"/>
    </source>
</evidence>
<proteinExistence type="predicted"/>
<feature type="compositionally biased region" description="Polar residues" evidence="1">
    <location>
        <begin position="12"/>
        <end position="27"/>
    </location>
</feature>
<reference evidence="3 4" key="1">
    <citation type="journal article" date="2013" name="Genome Announc.">
        <title>Draft Genome Sequence of Rhodococcus ruber Strain BKS 20-38.</title>
        <authorList>
            <person name="Bala M."/>
            <person name="Kumar S."/>
            <person name="Raghava G.P."/>
            <person name="Mayilraj S."/>
        </authorList>
    </citation>
    <scope>NUCLEOTIDE SEQUENCE [LARGE SCALE GENOMIC DNA]</scope>
    <source>
        <strain evidence="3 4">BKS 20-38</strain>
    </source>
</reference>
<keyword evidence="4" id="KW-1185">Reference proteome</keyword>
<dbReference type="InterPro" id="IPR011112">
    <property type="entry name" value="Rho-like_N"/>
</dbReference>
<evidence type="ECO:0000313" key="4">
    <source>
        <dbReference type="Proteomes" id="UP000011731"/>
    </source>
</evidence>
<dbReference type="RefSeq" id="WP_003935245.1">
    <property type="nucleotide sequence ID" value="NZ_AOEX01000024.1"/>
</dbReference>